<gene>
    <name evidence="2" type="ORF">GCM10007416_19160</name>
</gene>
<evidence type="ECO:0000256" key="1">
    <source>
        <dbReference type="SAM" id="MobiDB-lite"/>
    </source>
</evidence>
<proteinExistence type="predicted"/>
<protein>
    <submittedName>
        <fullName evidence="2">Uncharacterized protein</fullName>
    </submittedName>
</protein>
<feature type="compositionally biased region" description="Low complexity" evidence="1">
    <location>
        <begin position="85"/>
        <end position="98"/>
    </location>
</feature>
<dbReference type="Proteomes" id="UP000617979">
    <property type="component" value="Unassembled WGS sequence"/>
</dbReference>
<evidence type="ECO:0000313" key="3">
    <source>
        <dbReference type="Proteomes" id="UP000617979"/>
    </source>
</evidence>
<feature type="region of interest" description="Disordered" evidence="1">
    <location>
        <begin position="56"/>
        <end position="110"/>
    </location>
</feature>
<comment type="caution">
    <text evidence="2">The sequence shown here is derived from an EMBL/GenBank/DDBJ whole genome shotgun (WGS) entry which is preliminary data.</text>
</comment>
<reference evidence="3" key="1">
    <citation type="journal article" date="2019" name="Int. J. Syst. Evol. Microbiol.">
        <title>The Global Catalogue of Microorganisms (GCM) 10K type strain sequencing project: providing services to taxonomists for standard genome sequencing and annotation.</title>
        <authorList>
            <consortium name="The Broad Institute Genomics Platform"/>
            <consortium name="The Broad Institute Genome Sequencing Center for Infectious Disease"/>
            <person name="Wu L."/>
            <person name="Ma J."/>
        </authorList>
    </citation>
    <scope>NUCLEOTIDE SEQUENCE [LARGE SCALE GENOMIC DNA]</scope>
    <source>
        <strain evidence="3">CGMCC 1.12404</strain>
    </source>
</reference>
<sequence>MPDPYEGKSRVHRLVSFNPRDRTQRMLLEYIDRRDVNFSGLVKHLLFAHLTSGGSPGGALAQSVFSTPTAGRGERQRGMEAEHMPTSTSPSSPVLSTSNKPPFGGMPVDF</sequence>
<name>A0ABQ1GM76_9BACL</name>
<feature type="compositionally biased region" description="Basic and acidic residues" evidence="1">
    <location>
        <begin position="72"/>
        <end position="83"/>
    </location>
</feature>
<dbReference type="EMBL" id="BMEX01000005">
    <property type="protein sequence ID" value="GGA46160.1"/>
    <property type="molecule type" value="Genomic_DNA"/>
</dbReference>
<dbReference type="RefSeq" id="WP_188432324.1">
    <property type="nucleotide sequence ID" value="NZ_BMEX01000005.1"/>
</dbReference>
<organism evidence="2 3">
    <name type="scientific">Kroppenstedtia guangzhouensis</name>
    <dbReference type="NCBI Taxonomy" id="1274356"/>
    <lineage>
        <taxon>Bacteria</taxon>
        <taxon>Bacillati</taxon>
        <taxon>Bacillota</taxon>
        <taxon>Bacilli</taxon>
        <taxon>Bacillales</taxon>
        <taxon>Thermoactinomycetaceae</taxon>
        <taxon>Kroppenstedtia</taxon>
    </lineage>
</organism>
<accession>A0ABQ1GM76</accession>
<evidence type="ECO:0000313" key="2">
    <source>
        <dbReference type="EMBL" id="GGA46160.1"/>
    </source>
</evidence>
<keyword evidence="3" id="KW-1185">Reference proteome</keyword>